<dbReference type="Proteomes" id="UP000323300">
    <property type="component" value="Unassembled WGS sequence"/>
</dbReference>
<feature type="binding site" evidence="15">
    <location>
        <position position="184"/>
    </location>
    <ligand>
        <name>substrate</name>
    </ligand>
</feature>
<feature type="region of interest" description="Disordered" evidence="16">
    <location>
        <begin position="46"/>
        <end position="65"/>
    </location>
</feature>
<feature type="active site" description="Charge relay system" evidence="14">
    <location>
        <position position="154"/>
    </location>
</feature>
<evidence type="ECO:0000256" key="4">
    <source>
        <dbReference type="ARBA" id="ARBA00013035"/>
    </source>
</evidence>
<keyword evidence="12" id="KW-0346">Stress response</keyword>
<dbReference type="InterPro" id="IPR051201">
    <property type="entry name" value="Chloro_Bact_Ser_Proteases"/>
</dbReference>
<dbReference type="SMART" id="SM00228">
    <property type="entry name" value="PDZ"/>
    <property type="match status" value="2"/>
</dbReference>
<comment type="subcellular location">
    <subcellularLocation>
        <location evidence="2">Periplasm</location>
    </subcellularLocation>
</comment>
<feature type="region of interest" description="Disordered" evidence="16">
    <location>
        <begin position="410"/>
        <end position="429"/>
    </location>
</feature>
<feature type="compositionally biased region" description="Basic and acidic residues" evidence="16">
    <location>
        <begin position="410"/>
        <end position="420"/>
    </location>
</feature>
<evidence type="ECO:0000256" key="10">
    <source>
        <dbReference type="ARBA" id="ARBA00022801"/>
    </source>
</evidence>
<feature type="chain" id="PRO_5038596485" description="Probable periplasmic serine endoprotease DegP-like" evidence="17">
    <location>
        <begin position="40"/>
        <end position="531"/>
    </location>
</feature>
<dbReference type="InterPro" id="IPR011782">
    <property type="entry name" value="Pept_S1C_Do"/>
</dbReference>
<name>A0A1I3VBH5_9HYPH</name>
<protein>
    <recommendedName>
        <fullName evidence="5">Probable periplasmic serine endoprotease DegP-like</fullName>
        <ecNumber evidence="4">3.4.21.107</ecNumber>
    </recommendedName>
    <alternativeName>
        <fullName evidence="13">Protease Do</fullName>
    </alternativeName>
</protein>
<dbReference type="Pfam" id="PF00595">
    <property type="entry name" value="PDZ"/>
    <property type="match status" value="1"/>
</dbReference>
<dbReference type="AlphaFoldDB" id="A0A1I3VBH5"/>
<sequence>MKPTHTLPAVRKTLLAATAALVTGAMVVPAFVSPAFAQAAAPIAPAPATPAPAAPKSAQPLSEGPASVADLAEGLLDSVVNISTSQTVKGTEGPGAVPMPQLPEGSPFQDFFDDFFKDRGGQGGPGGGGSQKVQSLGSGFVVDAEQGIVVTNNHVIADADEIEVNFADGSKLKAELVGKDTKTDIAVLKVDPKLKKLKAVKFGDSNSMRIGDWVMAIGNPFGLGGTVTVGIISARNRDINSGPYDDFIQTDAAINRGNSGGPLFNMHGEVVGINTAIISPSGGSIGIGFSIPSQLAAGVVDQLRQFGETRRGWLGVRIQPVTDEIAESLGMATAKGALVAGVIKGGPVDNGTVLPGDVIIKFDGKDVKDMRDLPRVVAESPVGKAVDVVIVRKGVEQTVKVTLGRLEDGEKLAETEEGKPDAGSPDQNEAVSTASVLGMTIAELNEEARKKFEIAADVSGVVVTEVGDNSAAAERGIQAGEVITEIAQESVSSPKDVMDRIAALKEQGRKNALLMLASKTGELRFVTIRME</sequence>
<evidence type="ECO:0000256" key="16">
    <source>
        <dbReference type="SAM" id="MobiDB-lite"/>
    </source>
</evidence>
<evidence type="ECO:0000256" key="7">
    <source>
        <dbReference type="ARBA" id="ARBA00022729"/>
    </source>
</evidence>
<keyword evidence="9" id="KW-0574">Periplasm</keyword>
<evidence type="ECO:0000256" key="5">
    <source>
        <dbReference type="ARBA" id="ARBA00013958"/>
    </source>
</evidence>
<feature type="domain" description="PDZ" evidence="18">
    <location>
        <begin position="437"/>
        <end position="519"/>
    </location>
</feature>
<dbReference type="RefSeq" id="WP_149757588.1">
    <property type="nucleotide sequence ID" value="NZ_BSPE01000002.1"/>
</dbReference>
<evidence type="ECO:0000256" key="15">
    <source>
        <dbReference type="PIRSR" id="PIRSR611782-2"/>
    </source>
</evidence>
<organism evidence="19 20">
    <name type="scientific">Neomesorhizobium albiziae</name>
    <dbReference type="NCBI Taxonomy" id="335020"/>
    <lineage>
        <taxon>Bacteria</taxon>
        <taxon>Pseudomonadati</taxon>
        <taxon>Pseudomonadota</taxon>
        <taxon>Alphaproteobacteria</taxon>
        <taxon>Hyphomicrobiales</taxon>
        <taxon>Phyllobacteriaceae</taxon>
        <taxon>Neomesorhizobium</taxon>
    </lineage>
</organism>
<feature type="active site" description="Charge relay system" evidence="14">
    <location>
        <position position="184"/>
    </location>
</feature>
<dbReference type="GO" id="GO:0004252">
    <property type="term" value="F:serine-type endopeptidase activity"/>
    <property type="evidence" value="ECO:0007669"/>
    <property type="project" value="InterPro"/>
</dbReference>
<feature type="binding site" evidence="15">
    <location>
        <position position="154"/>
    </location>
    <ligand>
        <name>substrate</name>
    </ligand>
</feature>
<accession>A0A1I3VBH5</accession>
<reference evidence="19 20" key="1">
    <citation type="submission" date="2016-10" db="EMBL/GenBank/DDBJ databases">
        <authorList>
            <person name="Varghese N."/>
            <person name="Submissions S."/>
        </authorList>
    </citation>
    <scope>NUCLEOTIDE SEQUENCE [LARGE SCALE GENOMIC DNA]</scope>
    <source>
        <strain evidence="19 20">DSM 21822</strain>
    </source>
</reference>
<dbReference type="Gene3D" id="2.30.42.60">
    <property type="match status" value="1"/>
</dbReference>
<keyword evidence="20" id="KW-1185">Reference proteome</keyword>
<evidence type="ECO:0000256" key="6">
    <source>
        <dbReference type="ARBA" id="ARBA00022670"/>
    </source>
</evidence>
<dbReference type="SUPFAM" id="SSF50156">
    <property type="entry name" value="PDZ domain-like"/>
    <property type="match status" value="2"/>
</dbReference>
<feature type="binding site" evidence="15">
    <location>
        <begin position="257"/>
        <end position="259"/>
    </location>
    <ligand>
        <name>substrate</name>
    </ligand>
</feature>
<keyword evidence="6 19" id="KW-0645">Protease</keyword>
<dbReference type="InterPro" id="IPR036034">
    <property type="entry name" value="PDZ_sf"/>
</dbReference>
<evidence type="ECO:0000256" key="14">
    <source>
        <dbReference type="PIRSR" id="PIRSR611782-1"/>
    </source>
</evidence>
<dbReference type="EMBL" id="FOSL01000001">
    <property type="protein sequence ID" value="SFJ92349.1"/>
    <property type="molecule type" value="Genomic_DNA"/>
</dbReference>
<dbReference type="OrthoDB" id="9758917at2"/>
<dbReference type="InterPro" id="IPR001940">
    <property type="entry name" value="Peptidase_S1C"/>
</dbReference>
<keyword evidence="7 17" id="KW-0732">Signal</keyword>
<dbReference type="PROSITE" id="PS50106">
    <property type="entry name" value="PDZ"/>
    <property type="match status" value="2"/>
</dbReference>
<feature type="active site" description="Charge relay system" evidence="14">
    <location>
        <position position="259"/>
    </location>
</feature>
<dbReference type="Pfam" id="PF13180">
    <property type="entry name" value="PDZ_2"/>
    <property type="match status" value="1"/>
</dbReference>
<dbReference type="PRINTS" id="PR00834">
    <property type="entry name" value="PROTEASES2C"/>
</dbReference>
<evidence type="ECO:0000256" key="8">
    <source>
        <dbReference type="ARBA" id="ARBA00022737"/>
    </source>
</evidence>
<evidence type="ECO:0000256" key="12">
    <source>
        <dbReference type="ARBA" id="ARBA00023016"/>
    </source>
</evidence>
<dbReference type="FunFam" id="2.40.10.120:FF:000007">
    <property type="entry name" value="Periplasmic serine endoprotease DegP-like"/>
    <property type="match status" value="1"/>
</dbReference>
<evidence type="ECO:0000259" key="18">
    <source>
        <dbReference type="PROSITE" id="PS50106"/>
    </source>
</evidence>
<evidence type="ECO:0000256" key="13">
    <source>
        <dbReference type="ARBA" id="ARBA00032850"/>
    </source>
</evidence>
<keyword evidence="11" id="KW-0720">Serine protease</keyword>
<gene>
    <name evidence="19" type="ORF">SAMN04488498_101324</name>
</gene>
<dbReference type="GO" id="GO:0042597">
    <property type="term" value="C:periplasmic space"/>
    <property type="evidence" value="ECO:0007669"/>
    <property type="project" value="UniProtKB-SubCell"/>
</dbReference>
<dbReference type="GO" id="GO:0006508">
    <property type="term" value="P:proteolysis"/>
    <property type="evidence" value="ECO:0007669"/>
    <property type="project" value="UniProtKB-KW"/>
</dbReference>
<keyword evidence="8" id="KW-0677">Repeat</keyword>
<dbReference type="CDD" id="cd10839">
    <property type="entry name" value="cpPDZ1_DegP-like"/>
    <property type="match status" value="1"/>
</dbReference>
<dbReference type="EC" id="3.4.21.107" evidence="4"/>
<evidence type="ECO:0000313" key="20">
    <source>
        <dbReference type="Proteomes" id="UP000323300"/>
    </source>
</evidence>
<comment type="catalytic activity">
    <reaction evidence="1">
        <text>Acts on substrates that are at least partially unfolded. The cleavage site P1 residue is normally between a pair of hydrophobic residues, such as Val-|-Val.</text>
        <dbReference type="EC" id="3.4.21.107"/>
    </reaction>
</comment>
<dbReference type="Pfam" id="PF13365">
    <property type="entry name" value="Trypsin_2"/>
    <property type="match status" value="1"/>
</dbReference>
<evidence type="ECO:0000313" key="19">
    <source>
        <dbReference type="EMBL" id="SFJ92349.1"/>
    </source>
</evidence>
<feature type="domain" description="PDZ" evidence="18">
    <location>
        <begin position="303"/>
        <end position="394"/>
    </location>
</feature>
<evidence type="ECO:0000256" key="9">
    <source>
        <dbReference type="ARBA" id="ARBA00022764"/>
    </source>
</evidence>
<dbReference type="InterPro" id="IPR001478">
    <property type="entry name" value="PDZ"/>
</dbReference>
<dbReference type="PANTHER" id="PTHR43343">
    <property type="entry name" value="PEPTIDASE S12"/>
    <property type="match status" value="1"/>
</dbReference>
<evidence type="ECO:0000256" key="2">
    <source>
        <dbReference type="ARBA" id="ARBA00004418"/>
    </source>
</evidence>
<dbReference type="NCBIfam" id="TIGR02037">
    <property type="entry name" value="degP_htrA_DO"/>
    <property type="match status" value="1"/>
</dbReference>
<comment type="similarity">
    <text evidence="3">Belongs to the peptidase S1C family.</text>
</comment>
<evidence type="ECO:0000256" key="1">
    <source>
        <dbReference type="ARBA" id="ARBA00001772"/>
    </source>
</evidence>
<dbReference type="InterPro" id="IPR009003">
    <property type="entry name" value="Peptidase_S1_PA"/>
</dbReference>
<dbReference type="Gene3D" id="2.40.10.120">
    <property type="match status" value="1"/>
</dbReference>
<dbReference type="SUPFAM" id="SSF50494">
    <property type="entry name" value="Trypsin-like serine proteases"/>
    <property type="match status" value="1"/>
</dbReference>
<keyword evidence="10" id="KW-0378">Hydrolase</keyword>
<evidence type="ECO:0000256" key="11">
    <source>
        <dbReference type="ARBA" id="ARBA00022825"/>
    </source>
</evidence>
<proteinExistence type="inferred from homology"/>
<evidence type="ECO:0000256" key="17">
    <source>
        <dbReference type="SAM" id="SignalP"/>
    </source>
</evidence>
<dbReference type="PANTHER" id="PTHR43343:SF3">
    <property type="entry name" value="PROTEASE DO-LIKE 8, CHLOROPLASTIC"/>
    <property type="match status" value="1"/>
</dbReference>
<evidence type="ECO:0000256" key="3">
    <source>
        <dbReference type="ARBA" id="ARBA00010541"/>
    </source>
</evidence>
<feature type="signal peptide" evidence="17">
    <location>
        <begin position="1"/>
        <end position="39"/>
    </location>
</feature>
<dbReference type="Gene3D" id="2.30.42.10">
    <property type="match status" value="1"/>
</dbReference>